<gene>
    <name evidence="4" type="ORF">PES01_00710</name>
</gene>
<feature type="region of interest" description="Disordered" evidence="1">
    <location>
        <begin position="267"/>
        <end position="304"/>
    </location>
</feature>
<proteinExistence type="predicted"/>
<dbReference type="GO" id="GO:0042834">
    <property type="term" value="F:peptidoglycan binding"/>
    <property type="evidence" value="ECO:0007669"/>
    <property type="project" value="InterPro"/>
</dbReference>
<sequence>MQAQTLPSRAALVDRIALQFEYGQNLIVLLGTSGLGKSYMLETFITDKYNSFNKAFVQVSANVNDVSLMSDILEQSFNSPLIDHNLTLSENFYQLLQQQPCDACLWVLDSARHLSEEILHELELLAKNSPVTLYIMLASQSKLPINNAVEIYLEPLSTRESKQLMSWYFPDLPYDEDPVFTAFLNEAKGNPSLLLAWQPNEHVADVVKKDKVSWRVHLISLLIIIMLLIIGMLYKSDMTQWWQAYYQQEQNQAVNTAIPTSKIIAKNTDNIKPSQNNATNDASSELQKSSEDVNEPTVHKNDVPAIMQSLTTDKQVRSEVEQSAVDNKVASNNESKPVPTITENPTKEVESPDKLSGNAWYLAQPSTNTTVQLLAVIKSQISSEFIAQHGLSESAHVYQTKRNNKLWWVVTSGSYAKLADAKKALTALPSAVRKNKPFYKKISKIKQEIALLDQ</sequence>
<dbReference type="Gene3D" id="3.40.50.300">
    <property type="entry name" value="P-loop containing nucleotide triphosphate hydrolases"/>
    <property type="match status" value="1"/>
</dbReference>
<dbReference type="Gene3D" id="3.30.70.1070">
    <property type="entry name" value="Sporulation related repeat"/>
    <property type="match status" value="1"/>
</dbReference>
<dbReference type="RefSeq" id="WP_089346491.1">
    <property type="nucleotide sequence ID" value="NZ_BJUM01000001.1"/>
</dbReference>
<dbReference type="Pfam" id="PF13401">
    <property type="entry name" value="AAA_22"/>
    <property type="match status" value="1"/>
</dbReference>
<evidence type="ECO:0000256" key="1">
    <source>
        <dbReference type="SAM" id="MobiDB-lite"/>
    </source>
</evidence>
<keyword evidence="2" id="KW-0812">Transmembrane</keyword>
<dbReference type="SUPFAM" id="SSF52540">
    <property type="entry name" value="P-loop containing nucleoside triphosphate hydrolases"/>
    <property type="match status" value="1"/>
</dbReference>
<accession>A0A510XQB0</accession>
<dbReference type="EMBL" id="BJUM01000001">
    <property type="protein sequence ID" value="GEK53226.1"/>
    <property type="molecule type" value="Genomic_DNA"/>
</dbReference>
<feature type="transmembrane region" description="Helical" evidence="2">
    <location>
        <begin position="214"/>
        <end position="234"/>
    </location>
</feature>
<dbReference type="Proteomes" id="UP000321419">
    <property type="component" value="Unassembled WGS sequence"/>
</dbReference>
<dbReference type="GO" id="GO:0016887">
    <property type="term" value="F:ATP hydrolysis activity"/>
    <property type="evidence" value="ECO:0007669"/>
    <property type="project" value="InterPro"/>
</dbReference>
<organism evidence="4 5">
    <name type="scientific">Pseudoalteromonas espejiana</name>
    <dbReference type="NCBI Taxonomy" id="28107"/>
    <lineage>
        <taxon>Bacteria</taxon>
        <taxon>Pseudomonadati</taxon>
        <taxon>Pseudomonadota</taxon>
        <taxon>Gammaproteobacteria</taxon>
        <taxon>Alteromonadales</taxon>
        <taxon>Pseudoalteromonadaceae</taxon>
        <taxon>Pseudoalteromonas</taxon>
    </lineage>
</organism>
<dbReference type="PROSITE" id="PS51724">
    <property type="entry name" value="SPOR"/>
    <property type="match status" value="1"/>
</dbReference>
<dbReference type="InterPro" id="IPR027417">
    <property type="entry name" value="P-loop_NTPase"/>
</dbReference>
<dbReference type="OrthoDB" id="6313942at2"/>
<dbReference type="InterPro" id="IPR007730">
    <property type="entry name" value="SPOR-like_dom"/>
</dbReference>
<dbReference type="InterPro" id="IPR049945">
    <property type="entry name" value="AAA_22"/>
</dbReference>
<feature type="domain" description="SPOR" evidence="3">
    <location>
        <begin position="363"/>
        <end position="441"/>
    </location>
</feature>
<dbReference type="AlphaFoldDB" id="A0A510XQB0"/>
<evidence type="ECO:0000259" key="3">
    <source>
        <dbReference type="PROSITE" id="PS51724"/>
    </source>
</evidence>
<reference evidence="4 5" key="1">
    <citation type="submission" date="2019-07" db="EMBL/GenBank/DDBJ databases">
        <title>Whole genome shotgun sequence of Pseudoalteromonas espejiana NBRC 102222.</title>
        <authorList>
            <person name="Hosoyama A."/>
            <person name="Uohara A."/>
            <person name="Ohji S."/>
            <person name="Ichikawa N."/>
        </authorList>
    </citation>
    <scope>NUCLEOTIDE SEQUENCE [LARGE SCALE GENOMIC DNA]</scope>
    <source>
        <strain evidence="4 5">NBRC 102222</strain>
    </source>
</reference>
<dbReference type="InterPro" id="IPR036680">
    <property type="entry name" value="SPOR-like_sf"/>
</dbReference>
<keyword evidence="5" id="KW-1185">Reference proteome</keyword>
<feature type="region of interest" description="Disordered" evidence="1">
    <location>
        <begin position="320"/>
        <end position="353"/>
    </location>
</feature>
<evidence type="ECO:0000313" key="5">
    <source>
        <dbReference type="Proteomes" id="UP000321419"/>
    </source>
</evidence>
<feature type="compositionally biased region" description="Polar residues" evidence="1">
    <location>
        <begin position="267"/>
        <end position="287"/>
    </location>
</feature>
<name>A0A510XQB0_9GAMM</name>
<evidence type="ECO:0000256" key="2">
    <source>
        <dbReference type="SAM" id="Phobius"/>
    </source>
</evidence>
<evidence type="ECO:0000313" key="4">
    <source>
        <dbReference type="EMBL" id="GEK53226.1"/>
    </source>
</evidence>
<protein>
    <recommendedName>
        <fullName evidence="3">SPOR domain-containing protein</fullName>
    </recommendedName>
</protein>
<comment type="caution">
    <text evidence="4">The sequence shown here is derived from an EMBL/GenBank/DDBJ whole genome shotgun (WGS) entry which is preliminary data.</text>
</comment>
<keyword evidence="2" id="KW-0472">Membrane</keyword>
<keyword evidence="2" id="KW-1133">Transmembrane helix</keyword>